<feature type="chain" id="PRO_5043994188" evidence="2">
    <location>
        <begin position="29"/>
        <end position="171"/>
    </location>
</feature>
<protein>
    <submittedName>
        <fullName evidence="3">Uncharacterized protein</fullName>
    </submittedName>
</protein>
<dbReference type="EnsemblMetazoa" id="AATE017220-RA">
    <property type="protein sequence ID" value="AATE017220-PA.1"/>
    <property type="gene ID" value="AATE017220"/>
</dbReference>
<evidence type="ECO:0000313" key="3">
    <source>
        <dbReference type="EnsemblMetazoa" id="AATE017220-PA.1"/>
    </source>
</evidence>
<reference evidence="3" key="1">
    <citation type="submission" date="2022-08" db="UniProtKB">
        <authorList>
            <consortium name="EnsemblMetazoa"/>
        </authorList>
    </citation>
    <scope>IDENTIFICATION</scope>
    <source>
        <strain evidence="3">EBRO</strain>
    </source>
</reference>
<feature type="compositionally biased region" description="Basic residues" evidence="1">
    <location>
        <begin position="86"/>
        <end position="96"/>
    </location>
</feature>
<organism evidence="3">
    <name type="scientific">Anopheles atroparvus</name>
    <name type="common">European mosquito</name>
    <dbReference type="NCBI Taxonomy" id="41427"/>
    <lineage>
        <taxon>Eukaryota</taxon>
        <taxon>Metazoa</taxon>
        <taxon>Ecdysozoa</taxon>
        <taxon>Arthropoda</taxon>
        <taxon>Hexapoda</taxon>
        <taxon>Insecta</taxon>
        <taxon>Pterygota</taxon>
        <taxon>Neoptera</taxon>
        <taxon>Endopterygota</taxon>
        <taxon>Diptera</taxon>
        <taxon>Nematocera</taxon>
        <taxon>Culicoidea</taxon>
        <taxon>Culicidae</taxon>
        <taxon>Anophelinae</taxon>
        <taxon>Anopheles</taxon>
    </lineage>
</organism>
<feature type="compositionally biased region" description="Basic residues" evidence="1">
    <location>
        <begin position="65"/>
        <end position="76"/>
    </location>
</feature>
<proteinExistence type="predicted"/>
<name>A0A182JFQ5_ANOAO</name>
<feature type="signal peptide" evidence="2">
    <location>
        <begin position="1"/>
        <end position="28"/>
    </location>
</feature>
<feature type="region of interest" description="Disordered" evidence="1">
    <location>
        <begin position="62"/>
        <end position="108"/>
    </location>
</feature>
<evidence type="ECO:0000256" key="2">
    <source>
        <dbReference type="SAM" id="SignalP"/>
    </source>
</evidence>
<dbReference type="VEuPathDB" id="VectorBase:AATE017220"/>
<evidence type="ECO:0000256" key="1">
    <source>
        <dbReference type="SAM" id="MobiDB-lite"/>
    </source>
</evidence>
<keyword evidence="2" id="KW-0732">Signal</keyword>
<sequence length="171" mass="19203">MAKFIATICLLWLAVLMLVGFGARPATARRHPLLIEDEGARRNRPAVNRMRNGHTLLGGVTRRQDKTKKKKNKKVNKSVQQQKKGQPGRHNCRRRIASPGTRSREDTSTVENCYDGCRKRVWKGGENESYTALLNLASSDQQHPLKMHGSARLGGREFREGGCKILVTTDV</sequence>
<accession>A0A182JFQ5</accession>
<dbReference type="AlphaFoldDB" id="A0A182JFQ5"/>